<evidence type="ECO:0000313" key="1">
    <source>
        <dbReference type="EMBL" id="KWF37392.1"/>
    </source>
</evidence>
<dbReference type="AlphaFoldDB" id="A0A132EMU7"/>
<dbReference type="OrthoDB" id="5877230at2"/>
<dbReference type="RefSeq" id="WP_060239143.1">
    <property type="nucleotide sequence ID" value="NZ_LPJR01000002.1"/>
</dbReference>
<reference evidence="1 2" key="1">
    <citation type="submission" date="2015-11" db="EMBL/GenBank/DDBJ databases">
        <title>Expanding the genomic diversity of Burkholderia species for the development of highly accurate diagnostics.</title>
        <authorList>
            <person name="Sahl J."/>
            <person name="Keim P."/>
            <person name="Wagner D."/>
        </authorList>
    </citation>
    <scope>NUCLEOTIDE SEQUENCE [LARGE SCALE GENOMIC DNA]</scope>
    <source>
        <strain evidence="1 2">MSMB368WGS</strain>
    </source>
</reference>
<sequence>MSQKKVVVINFSGNVGKSTIANHLLAPRLDNAPIISVESINAGGAGTATVRGEQFGEIQENMMMLDSAVVDIGASNVEDFVELMKSYVGSHEEFDYFIVPTVPDQKQGNDTISTIAALSEDIGIEKERIRVVFNRVDPRYSVEDQFKSLFAYYNDRRTFTLRREAVMHINEIYSMAADARQSIDEILSDPTDYRALIREAQTPEDKSRLARMVSIKRLAVGVKAELDSVFKALTK</sequence>
<dbReference type="Proteomes" id="UP000062912">
    <property type="component" value="Unassembled WGS sequence"/>
</dbReference>
<protein>
    <submittedName>
        <fullName evidence="1">StbB</fullName>
    </submittedName>
</protein>
<dbReference type="InterPro" id="IPR027417">
    <property type="entry name" value="P-loop_NTPase"/>
</dbReference>
<name>A0A132EMU7_9BURK</name>
<evidence type="ECO:0000313" key="2">
    <source>
        <dbReference type="Proteomes" id="UP000062912"/>
    </source>
</evidence>
<dbReference type="Gene3D" id="3.40.50.300">
    <property type="entry name" value="P-loop containing nucleotide triphosphate hydrolases"/>
    <property type="match status" value="1"/>
</dbReference>
<gene>
    <name evidence="1" type="ORF">WT56_34185</name>
</gene>
<dbReference type="NCBIfam" id="NF041292">
    <property type="entry name" value="StbB"/>
    <property type="match status" value="1"/>
</dbReference>
<proteinExistence type="predicted"/>
<organism evidence="1 2">
    <name type="scientific">Burkholderia pseudomultivorans</name>
    <dbReference type="NCBI Taxonomy" id="1207504"/>
    <lineage>
        <taxon>Bacteria</taxon>
        <taxon>Pseudomonadati</taxon>
        <taxon>Pseudomonadota</taxon>
        <taxon>Betaproteobacteria</taxon>
        <taxon>Burkholderiales</taxon>
        <taxon>Burkholderiaceae</taxon>
        <taxon>Burkholderia</taxon>
        <taxon>Burkholderia cepacia complex</taxon>
    </lineage>
</organism>
<comment type="caution">
    <text evidence="1">The sequence shown here is derived from an EMBL/GenBank/DDBJ whole genome shotgun (WGS) entry which is preliminary data.</text>
</comment>
<accession>A0A132EMU7</accession>
<dbReference type="InterPro" id="IPR047985">
    <property type="entry name" value="StbB-like"/>
</dbReference>
<dbReference type="SUPFAM" id="SSF52540">
    <property type="entry name" value="P-loop containing nucleoside triphosphate hydrolases"/>
    <property type="match status" value="1"/>
</dbReference>
<dbReference type="EMBL" id="LPJR01000002">
    <property type="protein sequence ID" value="KWF37392.1"/>
    <property type="molecule type" value="Genomic_DNA"/>
</dbReference>